<evidence type="ECO:0008006" key="4">
    <source>
        <dbReference type="Google" id="ProtNLM"/>
    </source>
</evidence>
<dbReference type="Proteomes" id="UP000177263">
    <property type="component" value="Unassembled WGS sequence"/>
</dbReference>
<feature type="transmembrane region" description="Helical" evidence="1">
    <location>
        <begin position="49"/>
        <end position="69"/>
    </location>
</feature>
<keyword evidence="1" id="KW-0812">Transmembrane</keyword>
<evidence type="ECO:0000313" key="2">
    <source>
        <dbReference type="EMBL" id="OGM28577.1"/>
    </source>
</evidence>
<dbReference type="Pfam" id="PF12666">
    <property type="entry name" value="PrgI"/>
    <property type="match status" value="1"/>
</dbReference>
<feature type="transmembrane region" description="Helical" evidence="1">
    <location>
        <begin position="27"/>
        <end position="43"/>
    </location>
</feature>
<dbReference type="EMBL" id="MGGM01000027">
    <property type="protein sequence ID" value="OGM28577.1"/>
    <property type="molecule type" value="Genomic_DNA"/>
</dbReference>
<name>A0A1F7YMR4_9BACT</name>
<keyword evidence="1" id="KW-0472">Membrane</keyword>
<organism evidence="2 3">
    <name type="scientific">Candidatus Woesebacteria bacterium RIFCSPHIGHO2_01_FULL_41_10</name>
    <dbReference type="NCBI Taxonomy" id="1802500"/>
    <lineage>
        <taxon>Bacteria</taxon>
        <taxon>Candidatus Woeseibacteriota</taxon>
    </lineage>
</organism>
<gene>
    <name evidence="2" type="ORF">A2801_01680</name>
</gene>
<keyword evidence="1" id="KW-1133">Transmembrane helix</keyword>
<dbReference type="STRING" id="1802500.A2801_01680"/>
<dbReference type="InterPro" id="IPR008969">
    <property type="entry name" value="CarboxyPept-like_regulatory"/>
</dbReference>
<sequence length="359" mass="38804">MFESHPVPQNISSYQFRLVGDMTLKQFFQLAAGVVVALLFYALPLPALLRWPLVGISVLAGAAFAFLPVQERPLEEWITAFFRSIYSPTLFVWKNYQTPPQYFQTAPTAQEQQATATEPAESAIETAHPLPAEIAKLEAAEESYLSRITNLIKGVPMPLQQTQPAIVQAAPQPTGQLIGTPLQGAPAPTTTMMTTVMPTTPKQVTVPQVNPVTVEKQTQVETATLQTPPTTREGVAQTSSINQTMPVHMEPTAAAAQFSPQAAPPIPPTQPNIIVGQVIDAENKIVDGAILEITDEQGRPVRALKSNKAGHFRIVTPLPNGMYRIATEKEGLSFQPVSIELVGSAMQPIAIRASKSTVS</sequence>
<evidence type="ECO:0000256" key="1">
    <source>
        <dbReference type="SAM" id="Phobius"/>
    </source>
</evidence>
<evidence type="ECO:0000313" key="3">
    <source>
        <dbReference type="Proteomes" id="UP000177263"/>
    </source>
</evidence>
<protein>
    <recommendedName>
        <fullName evidence="4">PrgI family protein</fullName>
    </recommendedName>
</protein>
<reference evidence="2 3" key="1">
    <citation type="journal article" date="2016" name="Nat. Commun.">
        <title>Thousands of microbial genomes shed light on interconnected biogeochemical processes in an aquifer system.</title>
        <authorList>
            <person name="Anantharaman K."/>
            <person name="Brown C.T."/>
            <person name="Hug L.A."/>
            <person name="Sharon I."/>
            <person name="Castelle C.J."/>
            <person name="Probst A.J."/>
            <person name="Thomas B.C."/>
            <person name="Singh A."/>
            <person name="Wilkins M.J."/>
            <person name="Karaoz U."/>
            <person name="Brodie E.L."/>
            <person name="Williams K.H."/>
            <person name="Hubbard S.S."/>
            <person name="Banfield J.F."/>
        </authorList>
    </citation>
    <scope>NUCLEOTIDE SEQUENCE [LARGE SCALE GENOMIC DNA]</scope>
</reference>
<dbReference type="InterPro" id="IPR024414">
    <property type="entry name" value="Uncharacterised_PrgI"/>
</dbReference>
<comment type="caution">
    <text evidence="2">The sequence shown here is derived from an EMBL/GenBank/DDBJ whole genome shotgun (WGS) entry which is preliminary data.</text>
</comment>
<proteinExistence type="predicted"/>
<dbReference type="AlphaFoldDB" id="A0A1F7YMR4"/>
<dbReference type="SUPFAM" id="SSF49464">
    <property type="entry name" value="Carboxypeptidase regulatory domain-like"/>
    <property type="match status" value="1"/>
</dbReference>
<accession>A0A1F7YMR4</accession>